<dbReference type="Gene3D" id="3.80.10.10">
    <property type="entry name" value="Ribonuclease Inhibitor"/>
    <property type="match status" value="1"/>
</dbReference>
<keyword evidence="1" id="KW-0833">Ubl conjugation pathway</keyword>
<dbReference type="PANTHER" id="PTHR13382:SF76">
    <property type="entry name" value="F-BOX AND LEUCINE-RICH REPEAT PROTEIN 14-RELATED"/>
    <property type="match status" value="1"/>
</dbReference>
<dbReference type="EMBL" id="JAUJYO010000019">
    <property type="protein sequence ID" value="KAK1287718.1"/>
    <property type="molecule type" value="Genomic_DNA"/>
</dbReference>
<dbReference type="InterPro" id="IPR050648">
    <property type="entry name" value="F-box_LRR-repeat"/>
</dbReference>
<evidence type="ECO:0000259" key="2">
    <source>
        <dbReference type="Pfam" id="PF25372"/>
    </source>
</evidence>
<dbReference type="InterPro" id="IPR006553">
    <property type="entry name" value="Leu-rich_rpt_Cys-con_subtyp"/>
</dbReference>
<dbReference type="GO" id="GO:0005737">
    <property type="term" value="C:cytoplasm"/>
    <property type="evidence" value="ECO:0007669"/>
    <property type="project" value="TreeGrafter"/>
</dbReference>
<dbReference type="InterPro" id="IPR057207">
    <property type="entry name" value="FBXL15_LRR"/>
</dbReference>
<dbReference type="AlphaFoldDB" id="A0AAV9CHL4"/>
<organism evidence="3 4">
    <name type="scientific">Acorus calamus</name>
    <name type="common">Sweet flag</name>
    <dbReference type="NCBI Taxonomy" id="4465"/>
    <lineage>
        <taxon>Eukaryota</taxon>
        <taxon>Viridiplantae</taxon>
        <taxon>Streptophyta</taxon>
        <taxon>Embryophyta</taxon>
        <taxon>Tracheophyta</taxon>
        <taxon>Spermatophyta</taxon>
        <taxon>Magnoliopsida</taxon>
        <taxon>Liliopsida</taxon>
        <taxon>Acoraceae</taxon>
        <taxon>Acorus</taxon>
    </lineage>
</organism>
<dbReference type="SMART" id="SM00367">
    <property type="entry name" value="LRR_CC"/>
    <property type="match status" value="8"/>
</dbReference>
<name>A0AAV9CHL4_ACOCL</name>
<dbReference type="SUPFAM" id="SSF52047">
    <property type="entry name" value="RNI-like"/>
    <property type="match status" value="1"/>
</dbReference>
<comment type="caution">
    <text evidence="3">The sequence shown here is derived from an EMBL/GenBank/DDBJ whole genome shotgun (WGS) entry which is preliminary data.</text>
</comment>
<dbReference type="CDD" id="cd22159">
    <property type="entry name" value="F-box_AtTIR1-like"/>
    <property type="match status" value="1"/>
</dbReference>
<dbReference type="Proteomes" id="UP001180020">
    <property type="component" value="Unassembled WGS sequence"/>
</dbReference>
<protein>
    <submittedName>
        <fullName evidence="3">F-box/LRR-repeat protein 12</fullName>
    </submittedName>
</protein>
<gene>
    <name evidence="3" type="primary">FBL12</name>
    <name evidence="3" type="ORF">QJS10_CPB19g00724</name>
</gene>
<sequence length="376" mass="41031">MASINDLMDDVLLIIFWNLSCSDDRHSFGLTCHRWLRLQNIARMSLSLEFSYDIHVYQQYIRYLPRLVSRFPNLRSVVLAGCTELQDSSLLHLRSIGQTLRSLSLQCCFGITDAGIANMSAGCPHLVSVTLYRSNVTDVGVKALAESCPGLESVNLSHCTLISDAGIGALSRGCPGIRAMVLSSCRGVTGTGFRGCSSSLVFVEADSCPLTPEGVLGIVSGGGLEYLNVTGLRSWVGGDGLDGLGGGLARNLRFLNLRACRFVGNESVSAISQGCPNLEEWNLALCHEVRAPGWVAIGLNCENLRALHVSRCRNLCDLGLQSIGEGCVRLTRLYMHGCRMVTDIGLESFRRRRPEVEVSRKEYCCIGPSPDEYFLQ</sequence>
<dbReference type="Gene3D" id="1.20.1280.50">
    <property type="match status" value="1"/>
</dbReference>
<dbReference type="InterPro" id="IPR032675">
    <property type="entry name" value="LRR_dom_sf"/>
</dbReference>
<evidence type="ECO:0000313" key="4">
    <source>
        <dbReference type="Proteomes" id="UP001180020"/>
    </source>
</evidence>
<evidence type="ECO:0000256" key="1">
    <source>
        <dbReference type="ARBA" id="ARBA00022786"/>
    </source>
</evidence>
<feature type="domain" description="F-box/LRR-repeat protein 15-like leucin rich repeat" evidence="2">
    <location>
        <begin position="111"/>
        <end position="271"/>
    </location>
</feature>
<keyword evidence="4" id="KW-1185">Reference proteome</keyword>
<reference evidence="3" key="1">
    <citation type="journal article" date="2023" name="Nat. Commun.">
        <title>Diploid and tetraploid genomes of Acorus and the evolution of monocots.</title>
        <authorList>
            <person name="Ma L."/>
            <person name="Liu K.W."/>
            <person name="Li Z."/>
            <person name="Hsiao Y.Y."/>
            <person name="Qi Y."/>
            <person name="Fu T."/>
            <person name="Tang G.D."/>
            <person name="Zhang D."/>
            <person name="Sun W.H."/>
            <person name="Liu D.K."/>
            <person name="Li Y."/>
            <person name="Chen G.Z."/>
            <person name="Liu X.D."/>
            <person name="Liao X.Y."/>
            <person name="Jiang Y.T."/>
            <person name="Yu X."/>
            <person name="Hao Y."/>
            <person name="Huang J."/>
            <person name="Zhao X.W."/>
            <person name="Ke S."/>
            <person name="Chen Y.Y."/>
            <person name="Wu W.L."/>
            <person name="Hsu J.L."/>
            <person name="Lin Y.F."/>
            <person name="Huang M.D."/>
            <person name="Li C.Y."/>
            <person name="Huang L."/>
            <person name="Wang Z.W."/>
            <person name="Zhao X."/>
            <person name="Zhong W.Y."/>
            <person name="Peng D.H."/>
            <person name="Ahmad S."/>
            <person name="Lan S."/>
            <person name="Zhang J.S."/>
            <person name="Tsai W.C."/>
            <person name="Van de Peer Y."/>
            <person name="Liu Z.J."/>
        </authorList>
    </citation>
    <scope>NUCLEOTIDE SEQUENCE</scope>
    <source>
        <strain evidence="3">CP</strain>
    </source>
</reference>
<dbReference type="Pfam" id="PF25372">
    <property type="entry name" value="DUF7885"/>
    <property type="match status" value="1"/>
</dbReference>
<accession>A0AAV9CHL4</accession>
<evidence type="ECO:0000313" key="3">
    <source>
        <dbReference type="EMBL" id="KAK1287718.1"/>
    </source>
</evidence>
<proteinExistence type="predicted"/>
<reference evidence="3" key="2">
    <citation type="submission" date="2023-06" db="EMBL/GenBank/DDBJ databases">
        <authorList>
            <person name="Ma L."/>
            <person name="Liu K.-W."/>
            <person name="Li Z."/>
            <person name="Hsiao Y.-Y."/>
            <person name="Qi Y."/>
            <person name="Fu T."/>
            <person name="Tang G."/>
            <person name="Zhang D."/>
            <person name="Sun W.-H."/>
            <person name="Liu D.-K."/>
            <person name="Li Y."/>
            <person name="Chen G.-Z."/>
            <person name="Liu X.-D."/>
            <person name="Liao X.-Y."/>
            <person name="Jiang Y.-T."/>
            <person name="Yu X."/>
            <person name="Hao Y."/>
            <person name="Huang J."/>
            <person name="Zhao X.-W."/>
            <person name="Ke S."/>
            <person name="Chen Y.-Y."/>
            <person name="Wu W.-L."/>
            <person name="Hsu J.-L."/>
            <person name="Lin Y.-F."/>
            <person name="Huang M.-D."/>
            <person name="Li C.-Y."/>
            <person name="Huang L."/>
            <person name="Wang Z.-W."/>
            <person name="Zhao X."/>
            <person name="Zhong W.-Y."/>
            <person name="Peng D.-H."/>
            <person name="Ahmad S."/>
            <person name="Lan S."/>
            <person name="Zhang J.-S."/>
            <person name="Tsai W.-C."/>
            <person name="Van De Peer Y."/>
            <person name="Liu Z.-J."/>
        </authorList>
    </citation>
    <scope>NUCLEOTIDE SEQUENCE</scope>
    <source>
        <strain evidence="3">CP</strain>
        <tissue evidence="3">Leaves</tissue>
    </source>
</reference>
<dbReference type="PANTHER" id="PTHR13382">
    <property type="entry name" value="MITOCHONDRIAL ATP SYNTHASE COUPLING FACTOR B"/>
    <property type="match status" value="1"/>
</dbReference>